<name>A0A0W0G4J3_MONRR</name>
<feature type="compositionally biased region" description="Polar residues" evidence="1">
    <location>
        <begin position="1"/>
        <end position="10"/>
    </location>
</feature>
<proteinExistence type="predicted"/>
<gene>
    <name evidence="2" type="ORF">WG66_3932</name>
</gene>
<dbReference type="EMBL" id="LATX01001153">
    <property type="protein sequence ID" value="KTB43491.1"/>
    <property type="molecule type" value="Genomic_DNA"/>
</dbReference>
<protein>
    <submittedName>
        <fullName evidence="2">Uncharacterized protein</fullName>
    </submittedName>
</protein>
<evidence type="ECO:0000256" key="1">
    <source>
        <dbReference type="SAM" id="MobiDB-lite"/>
    </source>
</evidence>
<feature type="region of interest" description="Disordered" evidence="1">
    <location>
        <begin position="1"/>
        <end position="22"/>
    </location>
</feature>
<comment type="caution">
    <text evidence="2">The sequence shown here is derived from an EMBL/GenBank/DDBJ whole genome shotgun (WGS) entry which is preliminary data.</text>
</comment>
<organism evidence="2 3">
    <name type="scientific">Moniliophthora roreri</name>
    <name type="common">Frosty pod rot fungus</name>
    <name type="synonym">Monilia roreri</name>
    <dbReference type="NCBI Taxonomy" id="221103"/>
    <lineage>
        <taxon>Eukaryota</taxon>
        <taxon>Fungi</taxon>
        <taxon>Dikarya</taxon>
        <taxon>Basidiomycota</taxon>
        <taxon>Agaricomycotina</taxon>
        <taxon>Agaricomycetes</taxon>
        <taxon>Agaricomycetidae</taxon>
        <taxon>Agaricales</taxon>
        <taxon>Marasmiineae</taxon>
        <taxon>Marasmiaceae</taxon>
        <taxon>Moniliophthora</taxon>
    </lineage>
</organism>
<reference evidence="2 3" key="1">
    <citation type="submission" date="2015-12" db="EMBL/GenBank/DDBJ databases">
        <title>Draft genome sequence of Moniliophthora roreri, the causal agent of frosty pod rot of cacao.</title>
        <authorList>
            <person name="Aime M.C."/>
            <person name="Diaz-Valderrama J.R."/>
            <person name="Kijpornyongpan T."/>
            <person name="Phillips-Mora W."/>
        </authorList>
    </citation>
    <scope>NUCLEOTIDE SEQUENCE [LARGE SCALE GENOMIC DNA]</scope>
    <source>
        <strain evidence="2 3">MCA 2952</strain>
    </source>
</reference>
<evidence type="ECO:0000313" key="2">
    <source>
        <dbReference type="EMBL" id="KTB43491.1"/>
    </source>
</evidence>
<dbReference type="Proteomes" id="UP000054988">
    <property type="component" value="Unassembled WGS sequence"/>
</dbReference>
<sequence length="32" mass="3461">MSTLEQNSVSPAPATQIPLPPSAQSFAYWFPP</sequence>
<dbReference type="AlphaFoldDB" id="A0A0W0G4J3"/>
<accession>A0A0W0G4J3</accession>
<evidence type="ECO:0000313" key="3">
    <source>
        <dbReference type="Proteomes" id="UP000054988"/>
    </source>
</evidence>